<feature type="transmembrane region" description="Helical" evidence="7">
    <location>
        <begin position="238"/>
        <end position="260"/>
    </location>
</feature>
<dbReference type="Proteomes" id="UP000008229">
    <property type="component" value="Chromosome"/>
</dbReference>
<evidence type="ECO:0000256" key="7">
    <source>
        <dbReference type="RuleBase" id="RU363032"/>
    </source>
</evidence>
<keyword evidence="4 7" id="KW-0812">Transmembrane</keyword>
<dbReference type="InterPro" id="IPR000515">
    <property type="entry name" value="MetI-like"/>
</dbReference>
<comment type="similarity">
    <text evidence="7">Belongs to the binding-protein-dependent transport system permease family.</text>
</comment>
<dbReference type="Gene3D" id="1.10.3720.10">
    <property type="entry name" value="MetI-like"/>
    <property type="match status" value="1"/>
</dbReference>
<evidence type="ECO:0000313" key="9">
    <source>
        <dbReference type="EMBL" id="ADB51760.1"/>
    </source>
</evidence>
<feature type="transmembrane region" description="Helical" evidence="7">
    <location>
        <begin position="138"/>
        <end position="161"/>
    </location>
</feature>
<dbReference type="Pfam" id="PF00528">
    <property type="entry name" value="BPD_transp_1"/>
    <property type="match status" value="1"/>
</dbReference>
<evidence type="ECO:0000256" key="6">
    <source>
        <dbReference type="ARBA" id="ARBA00023136"/>
    </source>
</evidence>
<dbReference type="PROSITE" id="PS50928">
    <property type="entry name" value="ABC_TM1"/>
    <property type="match status" value="1"/>
</dbReference>
<accession>D3FF43</accession>
<dbReference type="KEGG" id="cwo:Cwoe_3342"/>
<dbReference type="GO" id="GO:0005886">
    <property type="term" value="C:plasma membrane"/>
    <property type="evidence" value="ECO:0007669"/>
    <property type="project" value="UniProtKB-SubCell"/>
</dbReference>
<dbReference type="Pfam" id="PF19300">
    <property type="entry name" value="BPD_transp_1_N"/>
    <property type="match status" value="1"/>
</dbReference>
<evidence type="ECO:0000256" key="3">
    <source>
        <dbReference type="ARBA" id="ARBA00022475"/>
    </source>
</evidence>
<reference evidence="9 10" key="1">
    <citation type="journal article" date="2010" name="Stand. Genomic Sci.">
        <title>Complete genome sequence of Conexibacter woesei type strain (ID131577).</title>
        <authorList>
            <person name="Pukall R."/>
            <person name="Lapidus A."/>
            <person name="Glavina Del Rio T."/>
            <person name="Copeland A."/>
            <person name="Tice H."/>
            <person name="Cheng J.-F."/>
            <person name="Lucas S."/>
            <person name="Chen F."/>
            <person name="Nolan M."/>
            <person name="Bruce D."/>
            <person name="Goodwin L."/>
            <person name="Pitluck S."/>
            <person name="Mavromatis K."/>
            <person name="Ivanova N."/>
            <person name="Ovchinnikova G."/>
            <person name="Pati A."/>
            <person name="Chen A."/>
            <person name="Palaniappan K."/>
            <person name="Land M."/>
            <person name="Hauser L."/>
            <person name="Chang Y.-J."/>
            <person name="Jeffries C.D."/>
            <person name="Chain P."/>
            <person name="Meincke L."/>
            <person name="Sims D."/>
            <person name="Brettin T."/>
            <person name="Detter J.C."/>
            <person name="Rohde M."/>
            <person name="Goeker M."/>
            <person name="Bristow J."/>
            <person name="Eisen J.A."/>
            <person name="Markowitz V."/>
            <person name="Kyrpides N.C."/>
            <person name="Klenk H.-P."/>
            <person name="Hugenholtz P."/>
        </authorList>
    </citation>
    <scope>NUCLEOTIDE SEQUENCE [LARGE SCALE GENOMIC DNA]</scope>
    <source>
        <strain evidence="10">DSM 14684 / CIP 108061 / JCM 11494 / NBRC 100937 / ID131577</strain>
    </source>
</reference>
<dbReference type="InterPro" id="IPR045621">
    <property type="entry name" value="BPD_transp_1_N"/>
</dbReference>
<dbReference type="EMBL" id="CP001854">
    <property type="protein sequence ID" value="ADB51760.1"/>
    <property type="molecule type" value="Genomic_DNA"/>
</dbReference>
<proteinExistence type="inferred from homology"/>
<dbReference type="PANTHER" id="PTHR43163:SF6">
    <property type="entry name" value="DIPEPTIDE TRANSPORT SYSTEM PERMEASE PROTEIN DPPB-RELATED"/>
    <property type="match status" value="1"/>
</dbReference>
<dbReference type="HOGENOM" id="CLU_036879_0_1_11"/>
<dbReference type="CDD" id="cd06261">
    <property type="entry name" value="TM_PBP2"/>
    <property type="match status" value="1"/>
</dbReference>
<dbReference type="GO" id="GO:0071916">
    <property type="term" value="F:dipeptide transmembrane transporter activity"/>
    <property type="evidence" value="ECO:0007669"/>
    <property type="project" value="TreeGrafter"/>
</dbReference>
<dbReference type="STRING" id="469383.Cwoe_3342"/>
<keyword evidence="3" id="KW-1003">Cell membrane</keyword>
<evidence type="ECO:0000256" key="1">
    <source>
        <dbReference type="ARBA" id="ARBA00004651"/>
    </source>
</evidence>
<evidence type="ECO:0000256" key="5">
    <source>
        <dbReference type="ARBA" id="ARBA00022989"/>
    </source>
</evidence>
<keyword evidence="6 7" id="KW-0472">Membrane</keyword>
<evidence type="ECO:0000259" key="8">
    <source>
        <dbReference type="PROSITE" id="PS50928"/>
    </source>
</evidence>
<dbReference type="InterPro" id="IPR035906">
    <property type="entry name" value="MetI-like_sf"/>
</dbReference>
<feature type="domain" description="ABC transmembrane type-1" evidence="8">
    <location>
        <begin position="101"/>
        <end position="307"/>
    </location>
</feature>
<dbReference type="PANTHER" id="PTHR43163">
    <property type="entry name" value="DIPEPTIDE TRANSPORT SYSTEM PERMEASE PROTEIN DPPB-RELATED"/>
    <property type="match status" value="1"/>
</dbReference>
<protein>
    <submittedName>
        <fullName evidence="9">Binding-protein-dependent transport systems inner membrane component</fullName>
    </submittedName>
</protein>
<dbReference type="SUPFAM" id="SSF161098">
    <property type="entry name" value="MetI-like"/>
    <property type="match status" value="1"/>
</dbReference>
<keyword evidence="2 7" id="KW-0813">Transport</keyword>
<sequence length="322" mass="34357" precursor="true">MTGRRLAWFVGRRLVALALLLLGLSFLIFSLMYLAPGSPEQVLLGARPASPELVASLRARFHLDEPFLEQYRLWLTGALHFDFGESARTGRSVTETIEAKLGMTAFLVLYASLVAVLAGIPLGVLAAVRKRTLVDRGIVGLSVLGVSAPAFVTGIVLLYVFAVQLGWFPTYGSGSGFGDRLWHLTLPALALALTALALVVKLTRTAMAEVLDQDYIAFALARGVPLRRVLVHHALRNAMVPIVTVAGAVLTVVLTGTLLVESTFALPGLGTLLVNAVQDKDVPMLQGVALLLAAVIVLVNLAVDVIYTLIDPRIAYGEGARS</sequence>
<feature type="transmembrane region" description="Helical" evidence="7">
    <location>
        <begin position="288"/>
        <end position="310"/>
    </location>
</feature>
<evidence type="ECO:0000256" key="4">
    <source>
        <dbReference type="ARBA" id="ARBA00022692"/>
    </source>
</evidence>
<reference evidence="10" key="2">
    <citation type="submission" date="2010-01" db="EMBL/GenBank/DDBJ databases">
        <title>The complete genome of Conexibacter woesei DSM 14684.</title>
        <authorList>
            <consortium name="US DOE Joint Genome Institute (JGI-PGF)"/>
            <person name="Lucas S."/>
            <person name="Copeland A."/>
            <person name="Lapidus A."/>
            <person name="Glavina del Rio T."/>
            <person name="Dalin E."/>
            <person name="Tice H."/>
            <person name="Bruce D."/>
            <person name="Goodwin L."/>
            <person name="Pitluck S."/>
            <person name="Kyrpides N."/>
            <person name="Mavromatis K."/>
            <person name="Ivanova N."/>
            <person name="Mikhailova N."/>
            <person name="Chertkov O."/>
            <person name="Brettin T."/>
            <person name="Detter J.C."/>
            <person name="Han C."/>
            <person name="Larimer F."/>
            <person name="Land M."/>
            <person name="Hauser L."/>
            <person name="Markowitz V."/>
            <person name="Cheng J.-F."/>
            <person name="Hugenholtz P."/>
            <person name="Woyke T."/>
            <person name="Wu D."/>
            <person name="Pukall R."/>
            <person name="Steenblock K."/>
            <person name="Schneider S."/>
            <person name="Klenk H.-P."/>
            <person name="Eisen J.A."/>
        </authorList>
    </citation>
    <scope>NUCLEOTIDE SEQUENCE [LARGE SCALE GENOMIC DNA]</scope>
    <source>
        <strain evidence="10">DSM 14684 / CIP 108061 / JCM 11494 / NBRC 100937 / ID131577</strain>
    </source>
</reference>
<dbReference type="eggNOG" id="COG0601">
    <property type="taxonomic scope" value="Bacteria"/>
</dbReference>
<gene>
    <name evidence="9" type="ordered locus">Cwoe_3342</name>
</gene>
<evidence type="ECO:0000256" key="2">
    <source>
        <dbReference type="ARBA" id="ARBA00022448"/>
    </source>
</evidence>
<feature type="transmembrane region" description="Helical" evidence="7">
    <location>
        <begin position="101"/>
        <end position="126"/>
    </location>
</feature>
<dbReference type="RefSeq" id="WP_012934811.1">
    <property type="nucleotide sequence ID" value="NC_013739.1"/>
</dbReference>
<feature type="transmembrane region" description="Helical" evidence="7">
    <location>
        <begin position="181"/>
        <end position="200"/>
    </location>
</feature>
<keyword evidence="5 7" id="KW-1133">Transmembrane helix</keyword>
<organism evidence="9 10">
    <name type="scientific">Conexibacter woesei (strain DSM 14684 / CCUG 47730 / CIP 108061 / JCM 11494 / NBRC 100937 / ID131577)</name>
    <dbReference type="NCBI Taxonomy" id="469383"/>
    <lineage>
        <taxon>Bacteria</taxon>
        <taxon>Bacillati</taxon>
        <taxon>Actinomycetota</taxon>
        <taxon>Thermoleophilia</taxon>
        <taxon>Solirubrobacterales</taxon>
        <taxon>Conexibacteraceae</taxon>
        <taxon>Conexibacter</taxon>
    </lineage>
</organism>
<comment type="subcellular location">
    <subcellularLocation>
        <location evidence="1 7">Cell membrane</location>
        <topology evidence="1 7">Multi-pass membrane protein</topology>
    </subcellularLocation>
</comment>
<dbReference type="AlphaFoldDB" id="D3FF43"/>
<name>D3FF43_CONWI</name>
<evidence type="ECO:0000313" key="10">
    <source>
        <dbReference type="Proteomes" id="UP000008229"/>
    </source>
</evidence>
<keyword evidence="10" id="KW-1185">Reference proteome</keyword>